<comment type="caution">
    <text evidence="5">The sequence shown here is derived from an EMBL/GenBank/DDBJ whole genome shotgun (WGS) entry which is preliminary data.</text>
</comment>
<dbReference type="AlphaFoldDB" id="A0A4R1CDK9"/>
<feature type="binding site" evidence="2">
    <location>
        <position position="58"/>
    </location>
    <ligand>
        <name>Fe cation</name>
        <dbReference type="ChEBI" id="CHEBI:24875"/>
    </ligand>
</feature>
<evidence type="ECO:0000256" key="1">
    <source>
        <dbReference type="ARBA" id="ARBA00008416"/>
    </source>
</evidence>
<protein>
    <submittedName>
        <fullName evidence="5">Pirin family protein</fullName>
    </submittedName>
</protein>
<comment type="similarity">
    <text evidence="1 3">Belongs to the pirin family.</text>
</comment>
<keyword evidence="2" id="KW-0479">Metal-binding</keyword>
<evidence type="ECO:0000313" key="6">
    <source>
        <dbReference type="Proteomes" id="UP000295453"/>
    </source>
</evidence>
<dbReference type="InterPro" id="IPR003829">
    <property type="entry name" value="Pirin_N_dom"/>
</dbReference>
<dbReference type="InterPro" id="IPR014710">
    <property type="entry name" value="RmlC-like_jellyroll"/>
</dbReference>
<name>A0A4R1CDK9_9ACTN</name>
<feature type="binding site" evidence="2">
    <location>
        <position position="102"/>
    </location>
    <ligand>
        <name>Fe cation</name>
        <dbReference type="ChEBI" id="CHEBI:24875"/>
    </ligand>
</feature>
<gene>
    <name evidence="5" type="ORF">EPD65_08170</name>
</gene>
<dbReference type="EMBL" id="SJZJ01000011">
    <property type="protein sequence ID" value="TCJ28305.1"/>
    <property type="molecule type" value="Genomic_DNA"/>
</dbReference>
<feature type="binding site" evidence="2">
    <location>
        <position position="60"/>
    </location>
    <ligand>
        <name>Fe cation</name>
        <dbReference type="ChEBI" id="CHEBI:24875"/>
    </ligand>
</feature>
<feature type="binding site" evidence="2">
    <location>
        <position position="104"/>
    </location>
    <ligand>
        <name>Fe cation</name>
        <dbReference type="ChEBI" id="CHEBI:24875"/>
    </ligand>
</feature>
<dbReference type="Pfam" id="PF02678">
    <property type="entry name" value="Pirin"/>
    <property type="match status" value="1"/>
</dbReference>
<evidence type="ECO:0000313" key="5">
    <source>
        <dbReference type="EMBL" id="TCJ28305.1"/>
    </source>
</evidence>
<evidence type="ECO:0000259" key="4">
    <source>
        <dbReference type="Pfam" id="PF02678"/>
    </source>
</evidence>
<dbReference type="RefSeq" id="WP_131582999.1">
    <property type="nucleotide sequence ID" value="NZ_SJZJ01000011.1"/>
</dbReference>
<sequence length="225" mass="23255">MTLEVRRAGSRYVTVEDGRETRHSFSFGPHYDPANLGFGLLVSHNDDLLAPGAGYPDHPHQEIEVVTWVLSGGLAHHDSTGGSGVLLPGQVQVMSAGTGVVHSEYAEAGAGPTRFVQTWVRPSAWGEAPAYASADVSPGSGWTAVVGGDGLPVRAPGATLWVSDAAAGDELVLPVVPHAHLFVATGAARLGDVDLAEGDAARMSDRGGDLTVTAPGQLMLWTFGA</sequence>
<evidence type="ECO:0000256" key="2">
    <source>
        <dbReference type="PIRSR" id="PIRSR006232-1"/>
    </source>
</evidence>
<dbReference type="InterPro" id="IPR012093">
    <property type="entry name" value="Pirin"/>
</dbReference>
<dbReference type="GO" id="GO:0046872">
    <property type="term" value="F:metal ion binding"/>
    <property type="evidence" value="ECO:0007669"/>
    <property type="project" value="UniProtKB-KW"/>
</dbReference>
<proteinExistence type="inferred from homology"/>
<comment type="cofactor">
    <cofactor evidence="2">
        <name>Fe cation</name>
        <dbReference type="ChEBI" id="CHEBI:24875"/>
    </cofactor>
    <text evidence="2">Binds 1 Fe cation per subunit.</text>
</comment>
<organism evidence="5 6">
    <name type="scientific">Nocardioides jejuensis</name>
    <dbReference type="NCBI Taxonomy" id="2502782"/>
    <lineage>
        <taxon>Bacteria</taxon>
        <taxon>Bacillati</taxon>
        <taxon>Actinomycetota</taxon>
        <taxon>Actinomycetes</taxon>
        <taxon>Propionibacteriales</taxon>
        <taxon>Nocardioidaceae</taxon>
        <taxon>Nocardioides</taxon>
    </lineage>
</organism>
<dbReference type="OrthoDB" id="321327at2"/>
<dbReference type="InterPro" id="IPR011051">
    <property type="entry name" value="RmlC_Cupin_sf"/>
</dbReference>
<evidence type="ECO:0000256" key="3">
    <source>
        <dbReference type="RuleBase" id="RU003457"/>
    </source>
</evidence>
<accession>A0A4R1CDK9</accession>
<dbReference type="PANTHER" id="PTHR43212">
    <property type="entry name" value="QUERCETIN 2,3-DIOXYGENASE"/>
    <property type="match status" value="1"/>
</dbReference>
<keyword evidence="6" id="KW-1185">Reference proteome</keyword>
<reference evidence="5 6" key="1">
    <citation type="submission" date="2019-03" db="EMBL/GenBank/DDBJ databases">
        <authorList>
            <person name="Kim M.K.M."/>
        </authorList>
    </citation>
    <scope>NUCLEOTIDE SEQUENCE [LARGE SCALE GENOMIC DNA]</scope>
    <source>
        <strain evidence="5 6">18JY15-6</strain>
    </source>
</reference>
<feature type="domain" description="Pirin N-terminal" evidence="4">
    <location>
        <begin position="16"/>
        <end position="120"/>
    </location>
</feature>
<dbReference type="Proteomes" id="UP000295453">
    <property type="component" value="Unassembled WGS sequence"/>
</dbReference>
<keyword evidence="2" id="KW-0408">Iron</keyword>
<dbReference type="SUPFAM" id="SSF51182">
    <property type="entry name" value="RmlC-like cupins"/>
    <property type="match status" value="1"/>
</dbReference>
<dbReference type="PIRSF" id="PIRSF006232">
    <property type="entry name" value="Pirin"/>
    <property type="match status" value="1"/>
</dbReference>
<dbReference type="Gene3D" id="2.60.120.10">
    <property type="entry name" value="Jelly Rolls"/>
    <property type="match status" value="2"/>
</dbReference>
<dbReference type="PANTHER" id="PTHR43212:SF3">
    <property type="entry name" value="QUERCETIN 2,3-DIOXYGENASE"/>
    <property type="match status" value="1"/>
</dbReference>